<protein>
    <recommendedName>
        <fullName evidence="13">Cytochrome b5</fullName>
    </recommendedName>
</protein>
<evidence type="ECO:0000256" key="12">
    <source>
        <dbReference type="ARBA" id="ARBA00038168"/>
    </source>
</evidence>
<dbReference type="GO" id="GO:0005789">
    <property type="term" value="C:endoplasmic reticulum membrane"/>
    <property type="evidence" value="ECO:0007669"/>
    <property type="project" value="UniProtKB-SubCell"/>
</dbReference>
<feature type="region of interest" description="Disordered" evidence="15">
    <location>
        <begin position="105"/>
        <end position="124"/>
    </location>
</feature>
<evidence type="ECO:0000256" key="14">
    <source>
        <dbReference type="RuleBase" id="RU362121"/>
    </source>
</evidence>
<dbReference type="SMART" id="SM01117">
    <property type="entry name" value="Cyt-b5"/>
    <property type="match status" value="1"/>
</dbReference>
<evidence type="ECO:0000256" key="11">
    <source>
        <dbReference type="ARBA" id="ARBA00037877"/>
    </source>
</evidence>
<keyword evidence="8" id="KW-0249">Electron transport</keyword>
<dbReference type="Pfam" id="PF00173">
    <property type="entry name" value="Cyt-b5"/>
    <property type="match status" value="1"/>
</dbReference>
<evidence type="ECO:0000256" key="9">
    <source>
        <dbReference type="ARBA" id="ARBA00023004"/>
    </source>
</evidence>
<evidence type="ECO:0000256" key="2">
    <source>
        <dbReference type="ARBA" id="ARBA00022448"/>
    </source>
</evidence>
<keyword evidence="6" id="KW-0256">Endoplasmic reticulum</keyword>
<dbReference type="Gene3D" id="3.10.120.10">
    <property type="entry name" value="Cytochrome b5-like heme/steroid binding domain"/>
    <property type="match status" value="1"/>
</dbReference>
<dbReference type="PANTHER" id="PTHR19359">
    <property type="entry name" value="CYTOCHROME B5"/>
    <property type="match status" value="1"/>
</dbReference>
<dbReference type="GO" id="GO:0046872">
    <property type="term" value="F:metal ion binding"/>
    <property type="evidence" value="ECO:0007669"/>
    <property type="project" value="UniProtKB-UniRule"/>
</dbReference>
<dbReference type="AlphaFoldDB" id="A0AAD9NBM4"/>
<keyword evidence="5 14" id="KW-0479">Metal-binding</keyword>
<dbReference type="PANTHER" id="PTHR19359:SF150">
    <property type="entry name" value="CYTOCHROME B5"/>
    <property type="match status" value="1"/>
</dbReference>
<keyword evidence="3 14" id="KW-0349">Heme</keyword>
<keyword evidence="7" id="KW-0492">Microsome</keyword>
<evidence type="ECO:0000256" key="8">
    <source>
        <dbReference type="ARBA" id="ARBA00022982"/>
    </source>
</evidence>
<dbReference type="PRINTS" id="PR00363">
    <property type="entry name" value="CYTOCHROMEB5"/>
</dbReference>
<dbReference type="InterPro" id="IPR018506">
    <property type="entry name" value="Cyt_B5_heme-BS"/>
</dbReference>
<evidence type="ECO:0000256" key="13">
    <source>
        <dbReference type="ARBA" id="ARBA00039806"/>
    </source>
</evidence>
<feature type="domain" description="Cytochrome b5 heme-binding" evidence="16">
    <location>
        <begin position="27"/>
        <end position="103"/>
    </location>
</feature>
<evidence type="ECO:0000259" key="16">
    <source>
        <dbReference type="PROSITE" id="PS50255"/>
    </source>
</evidence>
<dbReference type="SUPFAM" id="SSF55856">
    <property type="entry name" value="Cytochrome b5-like heme/steroid binding domain"/>
    <property type="match status" value="1"/>
</dbReference>
<feature type="compositionally biased region" description="Low complexity" evidence="15">
    <location>
        <begin position="114"/>
        <end position="124"/>
    </location>
</feature>
<keyword evidence="4 14" id="KW-0812">Transmembrane</keyword>
<dbReference type="GO" id="GO:0020037">
    <property type="term" value="F:heme binding"/>
    <property type="evidence" value="ECO:0007669"/>
    <property type="project" value="UniProtKB-UniRule"/>
</dbReference>
<evidence type="ECO:0000256" key="10">
    <source>
        <dbReference type="ARBA" id="ARBA00023136"/>
    </source>
</evidence>
<evidence type="ECO:0000256" key="3">
    <source>
        <dbReference type="ARBA" id="ARBA00022617"/>
    </source>
</evidence>
<dbReference type="EMBL" id="JAODUP010000069">
    <property type="protein sequence ID" value="KAK2164065.1"/>
    <property type="molecule type" value="Genomic_DNA"/>
</dbReference>
<evidence type="ECO:0000256" key="4">
    <source>
        <dbReference type="ARBA" id="ARBA00022692"/>
    </source>
</evidence>
<evidence type="ECO:0000256" key="6">
    <source>
        <dbReference type="ARBA" id="ARBA00022824"/>
    </source>
</evidence>
<proteinExistence type="inferred from homology"/>
<feature type="transmembrane region" description="Helical" evidence="14">
    <location>
        <begin position="129"/>
        <end position="149"/>
    </location>
</feature>
<organism evidence="17 18">
    <name type="scientific">Paralvinella palmiformis</name>
    <dbReference type="NCBI Taxonomy" id="53620"/>
    <lineage>
        <taxon>Eukaryota</taxon>
        <taxon>Metazoa</taxon>
        <taxon>Spiralia</taxon>
        <taxon>Lophotrochozoa</taxon>
        <taxon>Annelida</taxon>
        <taxon>Polychaeta</taxon>
        <taxon>Sedentaria</taxon>
        <taxon>Canalipalpata</taxon>
        <taxon>Terebellida</taxon>
        <taxon>Terebelliformia</taxon>
        <taxon>Alvinellidae</taxon>
        <taxon>Paralvinella</taxon>
    </lineage>
</organism>
<evidence type="ECO:0000313" key="18">
    <source>
        <dbReference type="Proteomes" id="UP001208570"/>
    </source>
</evidence>
<comment type="subcellular location">
    <subcellularLocation>
        <location evidence="1">Endoplasmic reticulum membrane</location>
        <topology evidence="1">Single-pass membrane protein</topology>
        <orientation evidence="1">Cytoplasmic side</orientation>
    </subcellularLocation>
    <subcellularLocation>
        <location evidence="11">Microsome membrane</location>
        <topology evidence="11">Single-pass membrane protein</topology>
        <orientation evidence="11">Cytoplasmic side</orientation>
    </subcellularLocation>
</comment>
<dbReference type="Proteomes" id="UP001208570">
    <property type="component" value="Unassembled WGS sequence"/>
</dbReference>
<dbReference type="InterPro" id="IPR050668">
    <property type="entry name" value="Cytochrome_b5"/>
</dbReference>
<dbReference type="InterPro" id="IPR036400">
    <property type="entry name" value="Cyt_B5-like_heme/steroid_sf"/>
</dbReference>
<reference evidence="17" key="1">
    <citation type="journal article" date="2023" name="Mol. Biol. Evol.">
        <title>Third-Generation Sequencing Reveals the Adaptive Role of the Epigenome in Three Deep-Sea Polychaetes.</title>
        <authorList>
            <person name="Perez M."/>
            <person name="Aroh O."/>
            <person name="Sun Y."/>
            <person name="Lan Y."/>
            <person name="Juniper S.K."/>
            <person name="Young C.R."/>
            <person name="Angers B."/>
            <person name="Qian P.Y."/>
        </authorList>
    </citation>
    <scope>NUCLEOTIDE SEQUENCE</scope>
    <source>
        <strain evidence="17">P08H-3</strain>
    </source>
</reference>
<keyword evidence="9 14" id="KW-0408">Iron</keyword>
<evidence type="ECO:0000256" key="5">
    <source>
        <dbReference type="ARBA" id="ARBA00022723"/>
    </source>
</evidence>
<gene>
    <name evidence="17" type="ORF">LSH36_69g03040</name>
</gene>
<comment type="caution">
    <text evidence="17">The sequence shown here is derived from an EMBL/GenBank/DDBJ whole genome shotgun (WGS) entry which is preliminary data.</text>
</comment>
<evidence type="ECO:0000313" key="17">
    <source>
        <dbReference type="EMBL" id="KAK2164065.1"/>
    </source>
</evidence>
<keyword evidence="14" id="KW-1133">Transmembrane helix</keyword>
<dbReference type="FunFam" id="3.10.120.10:FF:000002">
    <property type="entry name" value="Cytochrome b5 type B"/>
    <property type="match status" value="1"/>
</dbReference>
<keyword evidence="18" id="KW-1185">Reference proteome</keyword>
<comment type="similarity">
    <text evidence="12 14">Belongs to the cytochrome b5 family.</text>
</comment>
<name>A0AAD9NBM4_9ANNE</name>
<keyword evidence="2" id="KW-0813">Transport</keyword>
<dbReference type="PROSITE" id="PS00191">
    <property type="entry name" value="CYTOCHROME_B5_1"/>
    <property type="match status" value="1"/>
</dbReference>
<dbReference type="InterPro" id="IPR001199">
    <property type="entry name" value="Cyt_B5-like_heme/steroid-bd"/>
</dbReference>
<sequence length="154" mass="17599">MRKLYFRFQLFAVELWIYRLRNGIKMAKQFTLEEVKKHNTAKDLWFTIHDKVYDVTKFIEEHPGGEEVLLEQGGGFATESFEDVGHSTDARELMKTYEIGEVAEADREGKKSSTKTTPSSPEGSNQNVLMSWLVPLAIAIGAAFVYRYFVGSHN</sequence>
<evidence type="ECO:0000256" key="7">
    <source>
        <dbReference type="ARBA" id="ARBA00022848"/>
    </source>
</evidence>
<evidence type="ECO:0000256" key="1">
    <source>
        <dbReference type="ARBA" id="ARBA00004131"/>
    </source>
</evidence>
<keyword evidence="10 14" id="KW-0472">Membrane</keyword>
<evidence type="ECO:0000256" key="15">
    <source>
        <dbReference type="SAM" id="MobiDB-lite"/>
    </source>
</evidence>
<accession>A0AAD9NBM4</accession>
<dbReference type="PROSITE" id="PS50255">
    <property type="entry name" value="CYTOCHROME_B5_2"/>
    <property type="match status" value="1"/>
</dbReference>